<keyword evidence="3" id="KW-1185">Reference proteome</keyword>
<evidence type="ECO:0000313" key="2">
    <source>
        <dbReference type="EMBL" id="GGD24702.1"/>
    </source>
</evidence>
<name>A0ABQ1QEF0_9ACTN</name>
<proteinExistence type="predicted"/>
<dbReference type="Proteomes" id="UP000630594">
    <property type="component" value="Unassembled WGS sequence"/>
</dbReference>
<protein>
    <submittedName>
        <fullName evidence="2">Uncharacterized protein</fullName>
    </submittedName>
</protein>
<dbReference type="EMBL" id="BMCK01000004">
    <property type="protein sequence ID" value="GGD24702.1"/>
    <property type="molecule type" value="Genomic_DNA"/>
</dbReference>
<evidence type="ECO:0000256" key="1">
    <source>
        <dbReference type="SAM" id="MobiDB-lite"/>
    </source>
</evidence>
<reference evidence="3" key="1">
    <citation type="journal article" date="2019" name="Int. J. Syst. Evol. Microbiol.">
        <title>The Global Catalogue of Microorganisms (GCM) 10K type strain sequencing project: providing services to taxonomists for standard genome sequencing and annotation.</title>
        <authorList>
            <consortium name="The Broad Institute Genomics Platform"/>
            <consortium name="The Broad Institute Genome Sequencing Center for Infectious Disease"/>
            <person name="Wu L."/>
            <person name="Ma J."/>
        </authorList>
    </citation>
    <scope>NUCLEOTIDE SEQUENCE [LARGE SCALE GENOMIC DNA]</scope>
    <source>
        <strain evidence="3">CCM 7403</strain>
    </source>
</reference>
<evidence type="ECO:0000313" key="3">
    <source>
        <dbReference type="Proteomes" id="UP000630594"/>
    </source>
</evidence>
<sequence>MKTASNPRFRRSEAVLHAVGDTGFEAENSNSSCTPIHQQIMVLTCGFSETAGWTEVDIKDHETPPEDYVGTTKRGVEDG</sequence>
<organism evidence="2 3">
    <name type="scientific">Nocardioides daphniae</name>
    <dbReference type="NCBI Taxonomy" id="402297"/>
    <lineage>
        <taxon>Bacteria</taxon>
        <taxon>Bacillati</taxon>
        <taxon>Actinomycetota</taxon>
        <taxon>Actinomycetes</taxon>
        <taxon>Propionibacteriales</taxon>
        <taxon>Nocardioidaceae</taxon>
        <taxon>Nocardioides</taxon>
    </lineage>
</organism>
<comment type="caution">
    <text evidence="2">The sequence shown here is derived from an EMBL/GenBank/DDBJ whole genome shotgun (WGS) entry which is preliminary data.</text>
</comment>
<gene>
    <name evidence="2" type="ORF">GCM10007231_24890</name>
</gene>
<accession>A0ABQ1QEF0</accession>
<feature type="region of interest" description="Disordered" evidence="1">
    <location>
        <begin position="60"/>
        <end position="79"/>
    </location>
</feature>